<dbReference type="Gene3D" id="3.40.50.10330">
    <property type="entry name" value="Probable inorganic polyphosphate/atp-NAD kinase, domain 1"/>
    <property type="match status" value="1"/>
</dbReference>
<dbReference type="InterPro" id="IPR016064">
    <property type="entry name" value="NAD/diacylglycerol_kinase_sf"/>
</dbReference>
<dbReference type="Proteomes" id="UP001209083">
    <property type="component" value="Chromosome"/>
</dbReference>
<proteinExistence type="predicted"/>
<dbReference type="PANTHER" id="PTHR30492:SF0">
    <property type="entry name" value="METHYLGLYOXAL SYNTHASE"/>
    <property type="match status" value="1"/>
</dbReference>
<keyword evidence="2" id="KW-0418">Kinase</keyword>
<name>A0ABY8QZD4_9MICO</name>
<dbReference type="PANTHER" id="PTHR30492">
    <property type="entry name" value="METHYLGLYOXAL SYNTHASE"/>
    <property type="match status" value="1"/>
</dbReference>
<accession>A0ABY8QZD4</accession>
<keyword evidence="3" id="KW-1185">Reference proteome</keyword>
<dbReference type="SUPFAM" id="SSF111331">
    <property type="entry name" value="NAD kinase/diacylglycerol kinase-like"/>
    <property type="match status" value="1"/>
</dbReference>
<protein>
    <submittedName>
        <fullName evidence="2">Diacylglycerol kinase family protein</fullName>
    </submittedName>
</protein>
<reference evidence="2 3" key="1">
    <citation type="submission" date="2023-05" db="EMBL/GenBank/DDBJ databases">
        <title>Lithophilousrod everest ZFBP1038 complete genpme.</title>
        <authorList>
            <person name="Tian M."/>
        </authorList>
    </citation>
    <scope>NUCLEOTIDE SEQUENCE [LARGE SCALE GENOMIC DNA]</scope>
    <source>
        <strain evidence="2 3">ZFBP1038</strain>
    </source>
</reference>
<dbReference type="PROSITE" id="PS50146">
    <property type="entry name" value="DAGK"/>
    <property type="match status" value="1"/>
</dbReference>
<gene>
    <name evidence="2" type="ORF">LWF01_07280</name>
</gene>
<feature type="domain" description="DAGKc" evidence="1">
    <location>
        <begin position="11"/>
        <end position="141"/>
    </location>
</feature>
<dbReference type="RefSeq" id="WP_349640373.1">
    <property type="nucleotide sequence ID" value="NZ_CP090958.1"/>
</dbReference>
<evidence type="ECO:0000313" key="2">
    <source>
        <dbReference type="EMBL" id="WGW13550.1"/>
    </source>
</evidence>
<organism evidence="2 3">
    <name type="scientific">Saxibacter everestensis</name>
    <dbReference type="NCBI Taxonomy" id="2909229"/>
    <lineage>
        <taxon>Bacteria</taxon>
        <taxon>Bacillati</taxon>
        <taxon>Actinomycetota</taxon>
        <taxon>Actinomycetes</taxon>
        <taxon>Micrococcales</taxon>
        <taxon>Brevibacteriaceae</taxon>
        <taxon>Saxibacter</taxon>
    </lineage>
</organism>
<dbReference type="InterPro" id="IPR045540">
    <property type="entry name" value="YegS/DAGK_C"/>
</dbReference>
<evidence type="ECO:0000313" key="3">
    <source>
        <dbReference type="Proteomes" id="UP001209083"/>
    </source>
</evidence>
<keyword evidence="2" id="KW-0808">Transferase</keyword>
<dbReference type="Pfam" id="PF00781">
    <property type="entry name" value="DAGK_cat"/>
    <property type="match status" value="1"/>
</dbReference>
<evidence type="ECO:0000259" key="1">
    <source>
        <dbReference type="PROSITE" id="PS50146"/>
    </source>
</evidence>
<sequence>MPDSRPEPTGSRRLRTAVIYNPTKVNQPRLRRAIAAVERDRDWRPSVWLETERHDAGAGAAHKALAQEVDLIIAAGGDGTVRAVASELVDTQVPLLIIPVGATNLFATNLGLRSRGYTRALRRALAGQPFSVGAGRIELTRADGGLESLRFFVITGFGLDEHMVRNTSAKHKNALRWPAYIPAIITSLRSRASSRVRIRLDGQDQGWQQAHTVMTGSCGRLPTGISILPNAHPARGSFDVLTMRSLAPLNLVRFMAWLVRKNLPAGRNQRRRQRDSSHNTTLSYREAHSVTLDFEGPMAFQADGESIGEATAAQIDHLPDAIRVMLPVGTTWPGLRSHVARASELQRSCLPDTADRRKP</sequence>
<dbReference type="InterPro" id="IPR001206">
    <property type="entry name" value="Diacylglycerol_kinase_cat_dom"/>
</dbReference>
<dbReference type="InterPro" id="IPR017438">
    <property type="entry name" value="ATP-NAD_kinase_N"/>
</dbReference>
<dbReference type="Pfam" id="PF19279">
    <property type="entry name" value="YegS_C"/>
    <property type="match status" value="1"/>
</dbReference>
<dbReference type="EMBL" id="CP090958">
    <property type="protein sequence ID" value="WGW13550.1"/>
    <property type="molecule type" value="Genomic_DNA"/>
</dbReference>
<dbReference type="Gene3D" id="2.60.200.40">
    <property type="match status" value="1"/>
</dbReference>
<dbReference type="GO" id="GO:0016301">
    <property type="term" value="F:kinase activity"/>
    <property type="evidence" value="ECO:0007669"/>
    <property type="project" value="UniProtKB-KW"/>
</dbReference>
<dbReference type="InterPro" id="IPR004363">
    <property type="entry name" value="Methylgl_synth"/>
</dbReference>